<dbReference type="Pfam" id="PF17991">
    <property type="entry name" value="Thioredoxin_10"/>
    <property type="match status" value="1"/>
</dbReference>
<sequence>MRPGAGGMRRWMLTLAGAGVLAGAVLVARGQGSLPVEGTGAGFEGASGWLNSAPLKAADLKGKVVLVDFWTYSCINCLRTMPYIRAWAEKYRTQGLVVVGVHTPEFRFEQSQANVQTAVQRLRIDFPVALDSSQAIWQAWGNRFWPAYYLLDGNGKIRYHQYGEGDYDRTEAAIQRLLAEAHGTAPTDHSLVRPEAKAEQSAPDLARLGSDETYLGYGKAERFHSPQPLRPDQPQRYSVSTLRLNQWGLAGNWLAGEEKIVAQEAGASIAYQFSARDLHLVLGPGAAGRPLRIQLTLDGEPPGADHGSDIDAAGMGLVDATRLYQLVRQGTRVGPRRCVIRFLDAGAEAYAFTFG</sequence>
<comment type="caution">
    <text evidence="3">The sequence shown here is derived from an EMBL/GenBank/DDBJ whole genome shotgun (WGS) entry which is preliminary data.</text>
</comment>
<name>A0A845HTX2_9BURK</name>
<dbReference type="PANTHER" id="PTHR42852:SF13">
    <property type="entry name" value="PROTEIN DIPZ"/>
    <property type="match status" value="1"/>
</dbReference>
<dbReference type="CDD" id="cd03012">
    <property type="entry name" value="TlpA_like_DipZ_like"/>
    <property type="match status" value="1"/>
</dbReference>
<organism evidence="3 4">
    <name type="scientific">Duganella fentianensis</name>
    <dbReference type="NCBI Taxonomy" id="2692177"/>
    <lineage>
        <taxon>Bacteria</taxon>
        <taxon>Pseudomonadati</taxon>
        <taxon>Pseudomonadota</taxon>
        <taxon>Betaproteobacteria</taxon>
        <taxon>Burkholderiales</taxon>
        <taxon>Oxalobacteraceae</taxon>
        <taxon>Telluria group</taxon>
        <taxon>Duganella</taxon>
    </lineage>
</organism>
<gene>
    <name evidence="3" type="ORF">GTP23_04205</name>
</gene>
<dbReference type="Proteomes" id="UP000444316">
    <property type="component" value="Unassembled WGS sequence"/>
</dbReference>
<dbReference type="InterPro" id="IPR050553">
    <property type="entry name" value="Thioredoxin_ResA/DsbE_sf"/>
</dbReference>
<dbReference type="InterPro" id="IPR013740">
    <property type="entry name" value="Redoxin"/>
</dbReference>
<reference evidence="3" key="1">
    <citation type="submission" date="2019-12" db="EMBL/GenBank/DDBJ databases">
        <title>Novel species isolated from a subtropical stream in China.</title>
        <authorList>
            <person name="Lu H."/>
        </authorList>
    </citation>
    <scope>NUCLEOTIDE SEQUENCE [LARGE SCALE GENOMIC DNA]</scope>
    <source>
        <strain evidence="3">FT93W</strain>
    </source>
</reference>
<dbReference type="SUPFAM" id="SSF52833">
    <property type="entry name" value="Thioredoxin-like"/>
    <property type="match status" value="1"/>
</dbReference>
<dbReference type="PANTHER" id="PTHR42852">
    <property type="entry name" value="THIOL:DISULFIDE INTERCHANGE PROTEIN DSBE"/>
    <property type="match status" value="1"/>
</dbReference>
<feature type="domain" description="Thioredoxin" evidence="2">
    <location>
        <begin position="14"/>
        <end position="179"/>
    </location>
</feature>
<evidence type="ECO:0000259" key="2">
    <source>
        <dbReference type="PROSITE" id="PS51352"/>
    </source>
</evidence>
<evidence type="ECO:0000313" key="4">
    <source>
        <dbReference type="Proteomes" id="UP000444316"/>
    </source>
</evidence>
<evidence type="ECO:0000313" key="3">
    <source>
        <dbReference type="EMBL" id="MYN44272.1"/>
    </source>
</evidence>
<proteinExistence type="predicted"/>
<dbReference type="Gene3D" id="2.60.120.260">
    <property type="entry name" value="Galactose-binding domain-like"/>
    <property type="match status" value="1"/>
</dbReference>
<dbReference type="Pfam" id="PF08534">
    <property type="entry name" value="Redoxin"/>
    <property type="match status" value="1"/>
</dbReference>
<protein>
    <submittedName>
        <fullName evidence="3">Redoxin family protein</fullName>
    </submittedName>
</protein>
<accession>A0A845HTX2</accession>
<dbReference type="InterPro" id="IPR036249">
    <property type="entry name" value="Thioredoxin-like_sf"/>
</dbReference>
<dbReference type="PROSITE" id="PS51352">
    <property type="entry name" value="THIOREDOXIN_2"/>
    <property type="match status" value="1"/>
</dbReference>
<dbReference type="InterPro" id="IPR041017">
    <property type="entry name" value="Thioredoxin_10"/>
</dbReference>
<dbReference type="InterPro" id="IPR013766">
    <property type="entry name" value="Thioredoxin_domain"/>
</dbReference>
<evidence type="ECO:0000256" key="1">
    <source>
        <dbReference type="SAM" id="MobiDB-lite"/>
    </source>
</evidence>
<dbReference type="Gene3D" id="3.40.30.10">
    <property type="entry name" value="Glutaredoxin"/>
    <property type="match status" value="1"/>
</dbReference>
<dbReference type="AlphaFoldDB" id="A0A845HTX2"/>
<dbReference type="EMBL" id="WWCL01000001">
    <property type="protein sequence ID" value="MYN44272.1"/>
    <property type="molecule type" value="Genomic_DNA"/>
</dbReference>
<dbReference type="GO" id="GO:0016491">
    <property type="term" value="F:oxidoreductase activity"/>
    <property type="evidence" value="ECO:0007669"/>
    <property type="project" value="InterPro"/>
</dbReference>
<keyword evidence="4" id="KW-1185">Reference proteome</keyword>
<feature type="region of interest" description="Disordered" evidence="1">
    <location>
        <begin position="185"/>
        <end position="205"/>
    </location>
</feature>